<dbReference type="Pfam" id="PF08547">
    <property type="entry name" value="CIA30"/>
    <property type="match status" value="1"/>
</dbReference>
<dbReference type="InterPro" id="IPR039131">
    <property type="entry name" value="NDUFAF1"/>
</dbReference>
<evidence type="ECO:0000256" key="1">
    <source>
        <dbReference type="ARBA" id="ARBA00004173"/>
    </source>
</evidence>
<protein>
    <submittedName>
        <fullName evidence="6">Complex I intermediate-associated protein 30, mitochondrial</fullName>
    </submittedName>
</protein>
<proteinExistence type="inferred from homology"/>
<evidence type="ECO:0000256" key="3">
    <source>
        <dbReference type="ARBA" id="ARBA00023128"/>
    </source>
</evidence>
<evidence type="ECO:0000259" key="5">
    <source>
        <dbReference type="Pfam" id="PF08547"/>
    </source>
</evidence>
<dbReference type="InterPro" id="IPR013857">
    <property type="entry name" value="NADH-UbQ_OxRdtase-assoc_prot30"/>
</dbReference>
<dbReference type="EMBL" id="HBUF01352025">
    <property type="protein sequence ID" value="CAG6714650.1"/>
    <property type="molecule type" value="Transcribed_RNA"/>
</dbReference>
<dbReference type="GO" id="GO:0006120">
    <property type="term" value="P:mitochondrial electron transport, NADH to ubiquinone"/>
    <property type="evidence" value="ECO:0007669"/>
    <property type="project" value="TreeGrafter"/>
</dbReference>
<dbReference type="AlphaFoldDB" id="A0A8D8RCM2"/>
<reference evidence="6" key="1">
    <citation type="submission" date="2021-05" db="EMBL/GenBank/DDBJ databases">
        <authorList>
            <person name="Alioto T."/>
            <person name="Alioto T."/>
            <person name="Gomez Garrido J."/>
        </authorList>
    </citation>
    <scope>NUCLEOTIDE SEQUENCE</scope>
</reference>
<accession>A0A8D8RCM2</accession>
<dbReference type="EMBL" id="HBUF01145973">
    <property type="protein sequence ID" value="CAG6647219.1"/>
    <property type="molecule type" value="Transcribed_RNA"/>
</dbReference>
<keyword evidence="3" id="KW-0496">Mitochondrion</keyword>
<evidence type="ECO:0000256" key="4">
    <source>
        <dbReference type="ARBA" id="ARBA00023186"/>
    </source>
</evidence>
<dbReference type="EMBL" id="HBUF01616579">
    <property type="protein sequence ID" value="CAG6780029.1"/>
    <property type="molecule type" value="Transcribed_RNA"/>
</dbReference>
<dbReference type="GO" id="GO:0032981">
    <property type="term" value="P:mitochondrial respiratory chain complex I assembly"/>
    <property type="evidence" value="ECO:0007669"/>
    <property type="project" value="TreeGrafter"/>
</dbReference>
<dbReference type="SUPFAM" id="SSF49785">
    <property type="entry name" value="Galactose-binding domain-like"/>
    <property type="match status" value="1"/>
</dbReference>
<evidence type="ECO:0000313" key="6">
    <source>
        <dbReference type="EMBL" id="CAG6647227.1"/>
    </source>
</evidence>
<dbReference type="EMBL" id="HBUF01145975">
    <property type="protein sequence ID" value="CAG6647227.1"/>
    <property type="molecule type" value="Transcribed_RNA"/>
</dbReference>
<dbReference type="EMBL" id="HBUF01616580">
    <property type="protein sequence ID" value="CAG6780030.1"/>
    <property type="molecule type" value="Transcribed_RNA"/>
</dbReference>
<dbReference type="PANTHER" id="PTHR13194">
    <property type="entry name" value="COMPLEX I INTERMEDIATE-ASSOCIATED PROTEIN 30"/>
    <property type="match status" value="1"/>
</dbReference>
<keyword evidence="4" id="KW-0143">Chaperone</keyword>
<dbReference type="PANTHER" id="PTHR13194:SF18">
    <property type="entry name" value="COMPLEX I INTERMEDIATE-ASSOCIATED PROTEIN 30, MITOCHONDRIAL"/>
    <property type="match status" value="1"/>
</dbReference>
<evidence type="ECO:0000256" key="2">
    <source>
        <dbReference type="ARBA" id="ARBA00007884"/>
    </source>
</evidence>
<dbReference type="GO" id="GO:0005739">
    <property type="term" value="C:mitochondrion"/>
    <property type="evidence" value="ECO:0007669"/>
    <property type="project" value="UniProtKB-SubCell"/>
</dbReference>
<comment type="subcellular location">
    <subcellularLocation>
        <location evidence="1">Mitochondrion</location>
    </subcellularLocation>
</comment>
<organism evidence="6">
    <name type="scientific">Cacopsylla melanoneura</name>
    <dbReference type="NCBI Taxonomy" id="428564"/>
    <lineage>
        <taxon>Eukaryota</taxon>
        <taxon>Metazoa</taxon>
        <taxon>Ecdysozoa</taxon>
        <taxon>Arthropoda</taxon>
        <taxon>Hexapoda</taxon>
        <taxon>Insecta</taxon>
        <taxon>Pterygota</taxon>
        <taxon>Neoptera</taxon>
        <taxon>Paraneoptera</taxon>
        <taxon>Hemiptera</taxon>
        <taxon>Sternorrhyncha</taxon>
        <taxon>Psylloidea</taxon>
        <taxon>Psyllidae</taxon>
        <taxon>Psyllinae</taxon>
        <taxon>Cacopsylla</taxon>
    </lineage>
</organism>
<dbReference type="InterPro" id="IPR008979">
    <property type="entry name" value="Galactose-bd-like_sf"/>
</dbReference>
<dbReference type="EMBL" id="HBUF01352024">
    <property type="protein sequence ID" value="CAG6714649.1"/>
    <property type="molecule type" value="Transcribed_RNA"/>
</dbReference>
<dbReference type="EMBL" id="HBUF01145972">
    <property type="protein sequence ID" value="CAG6647216.1"/>
    <property type="molecule type" value="Transcribed_RNA"/>
</dbReference>
<feature type="domain" description="NADH:ubiquinone oxidoreductase intermediate-associated protein 30" evidence="5">
    <location>
        <begin position="98"/>
        <end position="269"/>
    </location>
</feature>
<dbReference type="GO" id="GO:0051082">
    <property type="term" value="F:unfolded protein binding"/>
    <property type="evidence" value="ECO:0007669"/>
    <property type="project" value="TreeGrafter"/>
</dbReference>
<dbReference type="EMBL" id="HBUF01301301">
    <property type="protein sequence ID" value="CAG6691162.1"/>
    <property type="molecule type" value="Transcribed_RNA"/>
</dbReference>
<comment type="similarity">
    <text evidence="2">Belongs to the CIA30 family.</text>
</comment>
<sequence>MFSSRAPLRLISPISQLAHHIHTSSTLSATFWESGKKFGYESFDPNKKPSMKEKFEMYKGGLHDIKKGVKMWKEEVKETWLMDPEMGIQPNQMDVVWKFEEASLENWVVTCDKDHGEGFSNANLEVSTLGHGMFSGELSTNVPQDGVLKKSGYVNLRSKRYRKSFEREACYEWPMRTHLVIRCRGDGRSYMVNLHTPGEFDLSWADTFSYILFTRGGPYWQVTKIPFSKFFLSSKGRVQDKQEPIPTEKVSSIGLSLVDQNNGPFQLELDYIGIEYDPSHQEEFAYEMYLMENEVRGIVNW</sequence>
<name>A0A8D8RCM2_9HEMI</name>